<dbReference type="GeneID" id="59296529"/>
<evidence type="ECO:0000256" key="1">
    <source>
        <dbReference type="SAM" id="MobiDB-lite"/>
    </source>
</evidence>
<evidence type="ECO:0000259" key="2">
    <source>
        <dbReference type="Pfam" id="PF06985"/>
    </source>
</evidence>
<keyword evidence="4" id="KW-1185">Reference proteome</keyword>
<name>A0A8H5QUU7_9HYPO</name>
<feature type="compositionally biased region" description="Polar residues" evidence="1">
    <location>
        <begin position="300"/>
        <end position="310"/>
    </location>
</feature>
<protein>
    <submittedName>
        <fullName evidence="3">Het-domain protein</fullName>
    </submittedName>
</protein>
<feature type="region of interest" description="Disordered" evidence="1">
    <location>
        <begin position="300"/>
        <end position="320"/>
    </location>
</feature>
<reference evidence="3 4" key="1">
    <citation type="submission" date="2020-05" db="EMBL/GenBank/DDBJ databases">
        <title>Identification and distribution of gene clusters putatively required for synthesis of sphingolipid metabolism inhibitors in phylogenetically diverse species of the filamentous fungus Fusarium.</title>
        <authorList>
            <person name="Kim H.-S."/>
            <person name="Busman M."/>
            <person name="Brown D.W."/>
            <person name="Divon H."/>
            <person name="Uhlig S."/>
            <person name="Proctor R.H."/>
        </authorList>
    </citation>
    <scope>NUCLEOTIDE SEQUENCE [LARGE SCALE GENOMIC DNA]</scope>
    <source>
        <strain evidence="3 4">NRRL 66243</strain>
    </source>
</reference>
<dbReference type="Pfam" id="PF06985">
    <property type="entry name" value="HET"/>
    <property type="match status" value="1"/>
</dbReference>
<evidence type="ECO:0000313" key="4">
    <source>
        <dbReference type="Proteomes" id="UP000530670"/>
    </source>
</evidence>
<feature type="domain" description="Heterokaryon incompatibility" evidence="2">
    <location>
        <begin position="25"/>
        <end position="114"/>
    </location>
</feature>
<sequence>MRLLTTGRDGERGLADFVGDHIPPYTILSHTWGKDCDEVTFQDMIEGKGKNNLGYEKLLFCEKQSANDNIQFFWVDTCCIHKTSSVELSEAIDSTYHWYHNADVRYVYFSMYQSNFPFILHRGSALHEIGDTLKCLMGDVNRDGWPDMVAFKSRGTSRHMIELSVLSGASLFRTFIAQITSGLPVTKATQYDFALVDWDGGKKSGPVVNKKGSNDTKTIYARIFSGASNLQDVILQTGTAPTKLTTHGPSQWEGINGTKAHVLSGASGFQECMLPMGTCLHETNAGFHFAVADWNADGCSDTSPRPTSLQGPKEIKPPARSVIYKLD</sequence>
<dbReference type="OrthoDB" id="674604at2759"/>
<comment type="caution">
    <text evidence="3">The sequence shown here is derived from an EMBL/GenBank/DDBJ whole genome shotgun (WGS) entry which is preliminary data.</text>
</comment>
<dbReference type="PANTHER" id="PTHR10622:SF10">
    <property type="entry name" value="HET DOMAIN-CONTAINING PROTEIN"/>
    <property type="match status" value="1"/>
</dbReference>
<proteinExistence type="predicted"/>
<dbReference type="InterPro" id="IPR010730">
    <property type="entry name" value="HET"/>
</dbReference>
<dbReference type="PANTHER" id="PTHR10622">
    <property type="entry name" value="HET DOMAIN-CONTAINING PROTEIN"/>
    <property type="match status" value="1"/>
</dbReference>
<dbReference type="RefSeq" id="XP_037201578.1">
    <property type="nucleotide sequence ID" value="XM_037344259.1"/>
</dbReference>
<organism evidence="3 4">
    <name type="scientific">Fusarium tjaetaba</name>
    <dbReference type="NCBI Taxonomy" id="1567544"/>
    <lineage>
        <taxon>Eukaryota</taxon>
        <taxon>Fungi</taxon>
        <taxon>Dikarya</taxon>
        <taxon>Ascomycota</taxon>
        <taxon>Pezizomycotina</taxon>
        <taxon>Sordariomycetes</taxon>
        <taxon>Hypocreomycetidae</taxon>
        <taxon>Hypocreales</taxon>
        <taxon>Nectriaceae</taxon>
        <taxon>Fusarium</taxon>
        <taxon>Fusarium fujikuroi species complex</taxon>
    </lineage>
</organism>
<gene>
    <name evidence="3" type="ORF">FTJAE_11328</name>
</gene>
<dbReference type="SUPFAM" id="SSF69318">
    <property type="entry name" value="Integrin alpha N-terminal domain"/>
    <property type="match status" value="1"/>
</dbReference>
<dbReference type="InterPro" id="IPR028994">
    <property type="entry name" value="Integrin_alpha_N"/>
</dbReference>
<dbReference type="Proteomes" id="UP000530670">
    <property type="component" value="Unassembled WGS sequence"/>
</dbReference>
<dbReference type="EMBL" id="JAAQRI010000280">
    <property type="protein sequence ID" value="KAF5621299.1"/>
    <property type="molecule type" value="Genomic_DNA"/>
</dbReference>
<dbReference type="AlphaFoldDB" id="A0A8H5QUU7"/>
<evidence type="ECO:0000313" key="3">
    <source>
        <dbReference type="EMBL" id="KAF5621299.1"/>
    </source>
</evidence>
<accession>A0A8H5QUU7</accession>